<dbReference type="Proteomes" id="UP000429523">
    <property type="component" value="Unassembled WGS sequence"/>
</dbReference>
<feature type="compositionally biased region" description="Acidic residues" evidence="1">
    <location>
        <begin position="618"/>
        <end position="628"/>
    </location>
</feature>
<feature type="region of interest" description="Disordered" evidence="1">
    <location>
        <begin position="451"/>
        <end position="522"/>
    </location>
</feature>
<feature type="compositionally biased region" description="Polar residues" evidence="1">
    <location>
        <begin position="599"/>
        <end position="608"/>
    </location>
</feature>
<feature type="compositionally biased region" description="Polar residues" evidence="1">
    <location>
        <begin position="17"/>
        <end position="29"/>
    </location>
</feature>
<feature type="region of interest" description="Disordered" evidence="1">
    <location>
        <begin position="535"/>
        <end position="630"/>
    </location>
</feature>
<accession>A0A6A3F057</accession>
<evidence type="ECO:0000313" key="3">
    <source>
        <dbReference type="Proteomes" id="UP000429523"/>
    </source>
</evidence>
<organism evidence="2 3">
    <name type="scientific">Phytophthora fragariae</name>
    <dbReference type="NCBI Taxonomy" id="53985"/>
    <lineage>
        <taxon>Eukaryota</taxon>
        <taxon>Sar</taxon>
        <taxon>Stramenopiles</taxon>
        <taxon>Oomycota</taxon>
        <taxon>Peronosporomycetes</taxon>
        <taxon>Peronosporales</taxon>
        <taxon>Peronosporaceae</taxon>
        <taxon>Phytophthora</taxon>
    </lineage>
</organism>
<protein>
    <submittedName>
        <fullName evidence="2">Uncharacterized protein</fullName>
    </submittedName>
</protein>
<name>A0A6A3F057_9STRA</name>
<sequence length="992" mass="108928">MLVTTPSDAQGRKGSTERNAISGLTTEAQPSPVPDSTGANPLVNYAAAVQHGRTQERRGRVKPPANIAGTWSPQERKLLLSTLAQDWEASSTPVDTPEQALLRTVALAPSKVHANNALRERSKPETDTLLQNLDKTLELPHPPNFAKATLPLLQRAMLEQFHEKHCEVMLTADISPRARLRRSMTHNFIFAQLHAANADSAAGRSMLARLLEDVKRLHFDGLHTLTFVFNSERIAQLYLGIALRLNGTCIELEDTTDDPDSGTYRQARLRRQYSVRVYGVDDLGLVVLLAALGRLGGVDVVDAERSRVGASEIVDNGYFLLRFNTDTCPDMLRGVTKLKIHGRLITLHHHVIYQRLPCTRCYAPYHTTGFCKAKPGQVITQQAKFLRTYRGPLPSYHVGTATQYRHTDEESLTTFLTTLHQELTGETVATGEGAIPPPVAELLRSGLSAARLPPTATNGRPAGATARPKAKNKATAYAKFKQDHAMGRYTSLADPEEDGTASSDVDAQDEAPYAYPPPSPEAAPAAIEELRRSLHTGGPATPRRTGHEESSGSSQSPAAAEVQLRDDGTVLSSYLGSSPPSSPRSPATTPGSSAPFSLVSGQELSTSPMEVDTHEPETEADGTDDLTEDMATNGVAEDPSLSQDGFSIERVKLAPGMPQQLPVFLLPFQAHIEYSQGLLAQVDFLNDDETTNTIIIGAMERRARLDVVHDRLNLGRMDRDPYDIAILDGVLKAEADKLHALAGTGGGSAHPTGTIVAPDGDSARRNPISAQGKVARSTLERILDAINADPELVSDRAKLRHLKEENLSAIKVWLRRGHTQPRQPQFHGGTDDFLPLMTWLVMHRTALHDLLQFVPYPELIAKFLPREMLLRWGDLELYDLQIATMRQLVNHEEVPIPAKEYCRSWVAACTTEDGSTRDRQLAKDPQRWLRLRGLYTAAPMCSCPPGVTEDCWRVLHTLPHVVWAWSVTPWGTYPRTQLGSIYQVHPAVQQAC</sequence>
<evidence type="ECO:0000256" key="1">
    <source>
        <dbReference type="SAM" id="MobiDB-lite"/>
    </source>
</evidence>
<feature type="compositionally biased region" description="Low complexity" evidence="1">
    <location>
        <begin position="571"/>
        <end position="597"/>
    </location>
</feature>
<gene>
    <name evidence="2" type="ORF">PF009_g11033</name>
</gene>
<proteinExistence type="predicted"/>
<comment type="caution">
    <text evidence="2">The sequence shown here is derived from an EMBL/GenBank/DDBJ whole genome shotgun (WGS) entry which is preliminary data.</text>
</comment>
<dbReference type="EMBL" id="QXGF01000512">
    <property type="protein sequence ID" value="KAE8939105.1"/>
    <property type="molecule type" value="Genomic_DNA"/>
</dbReference>
<dbReference type="AlphaFoldDB" id="A0A6A3F057"/>
<feature type="region of interest" description="Disordered" evidence="1">
    <location>
        <begin position="50"/>
        <end position="69"/>
    </location>
</feature>
<evidence type="ECO:0000313" key="2">
    <source>
        <dbReference type="EMBL" id="KAE8939105.1"/>
    </source>
</evidence>
<reference evidence="2 3" key="1">
    <citation type="submission" date="2018-08" db="EMBL/GenBank/DDBJ databases">
        <title>Genomic investigation of the strawberry pathogen Phytophthora fragariae indicates pathogenicity is determined by transcriptional variation in three key races.</title>
        <authorList>
            <person name="Adams T.M."/>
            <person name="Armitage A.D."/>
            <person name="Sobczyk M.K."/>
            <person name="Bates H.J."/>
            <person name="Dunwell J.M."/>
            <person name="Nellist C.F."/>
            <person name="Harrison R.J."/>
        </authorList>
    </citation>
    <scope>NUCLEOTIDE SEQUENCE [LARGE SCALE GENOMIC DNA]</scope>
    <source>
        <strain evidence="2 3">NOV-9</strain>
    </source>
</reference>
<feature type="region of interest" description="Disordered" evidence="1">
    <location>
        <begin position="1"/>
        <end position="40"/>
    </location>
</feature>